<evidence type="ECO:0000256" key="2">
    <source>
        <dbReference type="PROSITE-ProRule" id="PRU00176"/>
    </source>
</evidence>
<dbReference type="Pfam" id="PF16367">
    <property type="entry name" value="RRM_7"/>
    <property type="match status" value="1"/>
</dbReference>
<keyword evidence="1 2" id="KW-0694">RNA-binding</keyword>
<dbReference type="GO" id="GO:0000900">
    <property type="term" value="F:mRNA regulatory element binding translation repressor activity"/>
    <property type="evidence" value="ECO:0007669"/>
    <property type="project" value="TreeGrafter"/>
</dbReference>
<dbReference type="InterPro" id="IPR032296">
    <property type="entry name" value="CEBP_ZZ"/>
</dbReference>
<evidence type="ECO:0000313" key="6">
    <source>
        <dbReference type="Proteomes" id="UP001152759"/>
    </source>
</evidence>
<dbReference type="PANTHER" id="PTHR12566:SF9">
    <property type="entry name" value="CYTOPLASMIC POLYADENYLATION ELEMENT-BINDING PROTEIN 1"/>
    <property type="match status" value="1"/>
</dbReference>
<organism evidence="5 6">
    <name type="scientific">Bemisia tabaci</name>
    <name type="common">Sweetpotato whitefly</name>
    <name type="synonym">Aleurodes tabaci</name>
    <dbReference type="NCBI Taxonomy" id="7038"/>
    <lineage>
        <taxon>Eukaryota</taxon>
        <taxon>Metazoa</taxon>
        <taxon>Ecdysozoa</taxon>
        <taxon>Arthropoda</taxon>
        <taxon>Hexapoda</taxon>
        <taxon>Insecta</taxon>
        <taxon>Pterygota</taxon>
        <taxon>Neoptera</taxon>
        <taxon>Paraneoptera</taxon>
        <taxon>Hemiptera</taxon>
        <taxon>Sternorrhyncha</taxon>
        <taxon>Aleyrodoidea</taxon>
        <taxon>Aleyrodidae</taxon>
        <taxon>Aleyrodinae</taxon>
        <taxon>Bemisia</taxon>
    </lineage>
</organism>
<dbReference type="Gene3D" id="4.10.640.40">
    <property type="entry name" value="Cytoplasmic polyadenylation element-binding protein, ZZ domain"/>
    <property type="match status" value="1"/>
</dbReference>
<dbReference type="PANTHER" id="PTHR12566">
    <property type="entry name" value="CYTOPLASMIC POLYADENYLATION ELEMENT BINDING PROTEIN CPEB"/>
    <property type="match status" value="1"/>
</dbReference>
<protein>
    <recommendedName>
        <fullName evidence="4">RRM domain-containing protein</fullName>
    </recommendedName>
</protein>
<dbReference type="SMART" id="SM00360">
    <property type="entry name" value="RRM"/>
    <property type="match status" value="2"/>
</dbReference>
<dbReference type="GO" id="GO:0043005">
    <property type="term" value="C:neuron projection"/>
    <property type="evidence" value="ECO:0007669"/>
    <property type="project" value="TreeGrafter"/>
</dbReference>
<dbReference type="CDD" id="cd19757">
    <property type="entry name" value="Bbox1"/>
    <property type="match status" value="1"/>
</dbReference>
<gene>
    <name evidence="5" type="ORF">BEMITA_LOCUS13672</name>
</gene>
<dbReference type="Proteomes" id="UP001152759">
    <property type="component" value="Chromosome 9"/>
</dbReference>
<evidence type="ECO:0000256" key="1">
    <source>
        <dbReference type="ARBA" id="ARBA00022884"/>
    </source>
</evidence>
<dbReference type="GO" id="GO:0003730">
    <property type="term" value="F:mRNA 3'-UTR binding"/>
    <property type="evidence" value="ECO:0007669"/>
    <property type="project" value="InterPro"/>
</dbReference>
<dbReference type="GO" id="GO:0005634">
    <property type="term" value="C:nucleus"/>
    <property type="evidence" value="ECO:0007669"/>
    <property type="project" value="TreeGrafter"/>
</dbReference>
<dbReference type="Pfam" id="PF16366">
    <property type="entry name" value="CEBP_ZZ"/>
    <property type="match status" value="1"/>
</dbReference>
<feature type="region of interest" description="Disordered" evidence="3">
    <location>
        <begin position="592"/>
        <end position="617"/>
    </location>
</feature>
<evidence type="ECO:0000259" key="4">
    <source>
        <dbReference type="PROSITE" id="PS50102"/>
    </source>
</evidence>
<sequence length="617" mass="68819">MKGDCIKMPLSGSTLRQKNSSLGSWFQQEDEVVFHRQGSLDSDCRTESSFSPSPPTDTRMTVSDLFTNLNAPRSSYIGSANGSNGQGLDYFNNSIQSPSYSSQTSQSNRFQFTMPHQESAFDSSFFLDSPPAMRNSSFSSSGPGTPCTPCTPGTPLIGGYSDPFSRSMAQHQVQGRAIRGSPPYRMDCGSPVIDQAPLLSTRSLSPADSDGSSSNFDSMSDLMASLNLCAGSNNFVNPAQSNGRNGQSWPSGLSEQELTNLYALNALYNNNNLMESNRTLQMLLSNLVQRNLATNITAASLFGQNPLNSFNFERNAPSNYRNHPQSPPAHDPGYLSWSGKLPQRTREIREYSTKVFVGGIPWEAPEQYLISAFQQFGRVQVEWPMSDKKGRGFCYIIFETEKQVKALLEHTHNPKNDTYFFELPGRRFKSNKPVIQAQIIPWPICDSNYVRKRTEKLDPHKTVFAGGLHGVINAECLCNIMQDTFDGVLYAGIDTDKYKYPQGSARIVFEDPISYMRAVSAGFINIEVQISPVDEKVKITQRLQLKPYLEDSPCSKCHVQRGPYFCKDQACFRYFCHSCWQSRHSSSMFAHHTPLSRSSKNSRQGGSNSFNNNLTLQ</sequence>
<dbReference type="GO" id="GO:0005737">
    <property type="term" value="C:cytoplasm"/>
    <property type="evidence" value="ECO:0007669"/>
    <property type="project" value="TreeGrafter"/>
</dbReference>
<feature type="domain" description="RRM" evidence="4">
    <location>
        <begin position="353"/>
        <end position="434"/>
    </location>
</feature>
<dbReference type="KEGG" id="btab:109038187"/>
<dbReference type="GO" id="GO:2000766">
    <property type="term" value="P:negative regulation of cytoplasmic translation"/>
    <property type="evidence" value="ECO:0007669"/>
    <property type="project" value="TreeGrafter"/>
</dbReference>
<proteinExistence type="predicted"/>
<dbReference type="GO" id="GO:0045202">
    <property type="term" value="C:synapse"/>
    <property type="evidence" value="ECO:0007669"/>
    <property type="project" value="TreeGrafter"/>
</dbReference>
<dbReference type="SUPFAM" id="SSF54928">
    <property type="entry name" value="RNA-binding domain, RBD"/>
    <property type="match status" value="1"/>
</dbReference>
<dbReference type="InterPro" id="IPR035979">
    <property type="entry name" value="RBD_domain_sf"/>
</dbReference>
<dbReference type="AlphaFoldDB" id="A0A9P0AQ41"/>
<dbReference type="Gene3D" id="3.30.70.330">
    <property type="match status" value="2"/>
</dbReference>
<dbReference type="InterPro" id="IPR000504">
    <property type="entry name" value="RRM_dom"/>
</dbReference>
<dbReference type="EMBL" id="OU963870">
    <property type="protein sequence ID" value="CAH0395492.1"/>
    <property type="molecule type" value="Genomic_DNA"/>
</dbReference>
<feature type="compositionally biased region" description="Polar residues" evidence="3">
    <location>
        <begin position="595"/>
        <end position="617"/>
    </location>
</feature>
<reference evidence="5" key="1">
    <citation type="submission" date="2021-12" db="EMBL/GenBank/DDBJ databases">
        <authorList>
            <person name="King R."/>
        </authorList>
    </citation>
    <scope>NUCLEOTIDE SEQUENCE</scope>
</reference>
<feature type="region of interest" description="Disordered" evidence="3">
    <location>
        <begin position="134"/>
        <end position="162"/>
    </location>
</feature>
<dbReference type="GO" id="GO:0008135">
    <property type="term" value="F:translation factor activity, RNA binding"/>
    <property type="evidence" value="ECO:0007669"/>
    <property type="project" value="TreeGrafter"/>
</dbReference>
<name>A0A9P0AQ41_BEMTA</name>
<dbReference type="InterPro" id="IPR012677">
    <property type="entry name" value="Nucleotide-bd_a/b_plait_sf"/>
</dbReference>
<dbReference type="InterPro" id="IPR034819">
    <property type="entry name" value="CPEB"/>
</dbReference>
<evidence type="ECO:0000313" key="5">
    <source>
        <dbReference type="EMBL" id="CAH0395492.1"/>
    </source>
</evidence>
<evidence type="ECO:0000256" key="3">
    <source>
        <dbReference type="SAM" id="MobiDB-lite"/>
    </source>
</evidence>
<dbReference type="PROSITE" id="PS50102">
    <property type="entry name" value="RRM"/>
    <property type="match status" value="1"/>
</dbReference>
<dbReference type="GO" id="GO:0043022">
    <property type="term" value="F:ribosome binding"/>
    <property type="evidence" value="ECO:0007669"/>
    <property type="project" value="TreeGrafter"/>
</dbReference>
<accession>A0A9P0AQ41</accession>
<dbReference type="InterPro" id="IPR038446">
    <property type="entry name" value="CEBP_ZZ_sf"/>
</dbReference>
<feature type="compositionally biased region" description="Low complexity" evidence="3">
    <location>
        <begin position="136"/>
        <end position="159"/>
    </location>
</feature>
<keyword evidence="6" id="KW-1185">Reference proteome</keyword>